<name>A0A0F9HF80_9ZZZZ</name>
<reference evidence="1" key="1">
    <citation type="journal article" date="2015" name="Nature">
        <title>Complex archaea that bridge the gap between prokaryotes and eukaryotes.</title>
        <authorList>
            <person name="Spang A."/>
            <person name="Saw J.H."/>
            <person name="Jorgensen S.L."/>
            <person name="Zaremba-Niedzwiedzka K."/>
            <person name="Martijn J."/>
            <person name="Lind A.E."/>
            <person name="van Eijk R."/>
            <person name="Schleper C."/>
            <person name="Guy L."/>
            <person name="Ettema T.J."/>
        </authorList>
    </citation>
    <scope>NUCLEOTIDE SEQUENCE</scope>
</reference>
<protein>
    <submittedName>
        <fullName evidence="1">Uncharacterized protein</fullName>
    </submittedName>
</protein>
<evidence type="ECO:0000313" key="1">
    <source>
        <dbReference type="EMBL" id="KKM01807.1"/>
    </source>
</evidence>
<comment type="caution">
    <text evidence="1">The sequence shown here is derived from an EMBL/GenBank/DDBJ whole genome shotgun (WGS) entry which is preliminary data.</text>
</comment>
<organism evidence="1">
    <name type="scientific">marine sediment metagenome</name>
    <dbReference type="NCBI Taxonomy" id="412755"/>
    <lineage>
        <taxon>unclassified sequences</taxon>
        <taxon>metagenomes</taxon>
        <taxon>ecological metagenomes</taxon>
    </lineage>
</organism>
<sequence>MATLFNMTVFILQNQHDQFLDKSLQWVNHCGAKQLFKNSHRDIALNQLMELNAKDIQLRAKLVTCQLDAKGNPVLPIQQPAA</sequence>
<gene>
    <name evidence="1" type="ORF">LCGC14_1790750</name>
</gene>
<proteinExistence type="predicted"/>
<dbReference type="EMBL" id="LAZR01017097">
    <property type="protein sequence ID" value="KKM01807.1"/>
    <property type="molecule type" value="Genomic_DNA"/>
</dbReference>
<dbReference type="AlphaFoldDB" id="A0A0F9HF80"/>
<accession>A0A0F9HF80</accession>